<dbReference type="GO" id="GO:0004674">
    <property type="term" value="F:protein serine/threonine kinase activity"/>
    <property type="evidence" value="ECO:0000318"/>
    <property type="project" value="GO_Central"/>
</dbReference>
<dbReference type="OMA" id="YCAHGAE"/>
<keyword evidence="1" id="KW-0808">Transferase</keyword>
<accession>A0A1U8GNA1</accession>
<dbReference type="Proteomes" id="UP000222542">
    <property type="component" value="Unassembled WGS sequence"/>
</dbReference>
<dbReference type="Gramene" id="PHT81401">
    <property type="protein sequence ID" value="PHT81401"/>
    <property type="gene ID" value="T459_14416"/>
</dbReference>
<comment type="caution">
    <text evidence="7">The sequence shown here is derived from an EMBL/GenBank/DDBJ whole genome shotgun (WGS) entry which is preliminary data.</text>
</comment>
<keyword evidence="3" id="KW-0418">Kinase</keyword>
<keyword evidence="4" id="KW-0067">ATP-binding</keyword>
<evidence type="ECO:0000256" key="5">
    <source>
        <dbReference type="SAM" id="MobiDB-lite"/>
    </source>
</evidence>
<dbReference type="InterPro" id="IPR001245">
    <property type="entry name" value="Ser-Thr/Tyr_kinase_cat_dom"/>
</dbReference>
<evidence type="ECO:0000259" key="6">
    <source>
        <dbReference type="PROSITE" id="PS50011"/>
    </source>
</evidence>
<evidence type="ECO:0000256" key="3">
    <source>
        <dbReference type="ARBA" id="ARBA00022777"/>
    </source>
</evidence>
<evidence type="ECO:0000313" key="7">
    <source>
        <dbReference type="EMBL" id="PHT81401.1"/>
    </source>
</evidence>
<dbReference type="FunFam" id="3.30.200.20:FF:000327">
    <property type="entry name" value="Cysteine-rich receptor-like protein kinase 10"/>
    <property type="match status" value="1"/>
</dbReference>
<dbReference type="KEGG" id="cann:107870651"/>
<name>A0A1U8GNA1_CAPAN</name>
<dbReference type="EMBL" id="AYRZ02000005">
    <property type="protein sequence ID" value="PHT81401.1"/>
    <property type="molecule type" value="Genomic_DNA"/>
</dbReference>
<feature type="region of interest" description="Disordered" evidence="5">
    <location>
        <begin position="322"/>
        <end position="400"/>
    </location>
</feature>
<dbReference type="Gene3D" id="1.10.510.10">
    <property type="entry name" value="Transferase(Phosphotransferase) domain 1"/>
    <property type="match status" value="1"/>
</dbReference>
<dbReference type="SMR" id="A0A1U8GNA1"/>
<evidence type="ECO:0000313" key="8">
    <source>
        <dbReference type="Proteomes" id="UP000222542"/>
    </source>
</evidence>
<gene>
    <name evidence="7" type="ORF">T459_14416</name>
</gene>
<feature type="compositionally biased region" description="Low complexity" evidence="5">
    <location>
        <begin position="334"/>
        <end position="387"/>
    </location>
</feature>
<dbReference type="InterPro" id="IPR052059">
    <property type="entry name" value="CR_Ser/Thr_kinase"/>
</dbReference>
<proteinExistence type="predicted"/>
<dbReference type="OrthoDB" id="4062651at2759"/>
<dbReference type="SUPFAM" id="SSF56112">
    <property type="entry name" value="Protein kinase-like (PK-like)"/>
    <property type="match status" value="1"/>
</dbReference>
<dbReference type="GO" id="GO:0005524">
    <property type="term" value="F:ATP binding"/>
    <property type="evidence" value="ECO:0007669"/>
    <property type="project" value="UniProtKB-KW"/>
</dbReference>
<dbReference type="Pfam" id="PF07714">
    <property type="entry name" value="PK_Tyr_Ser-Thr"/>
    <property type="match status" value="1"/>
</dbReference>
<evidence type="ECO:0000256" key="2">
    <source>
        <dbReference type="ARBA" id="ARBA00022741"/>
    </source>
</evidence>
<dbReference type="FunFam" id="1.10.510.10:FF:000336">
    <property type="entry name" value="Cysteine-rich receptor-like protein kinase 2"/>
    <property type="match status" value="1"/>
</dbReference>
<reference evidence="7 8" key="2">
    <citation type="journal article" date="2017" name="Genome Biol.">
        <title>New reference genome sequences of hot pepper reveal the massive evolution of plant disease-resistance genes by retroduplication.</title>
        <authorList>
            <person name="Kim S."/>
            <person name="Park J."/>
            <person name="Yeom S.I."/>
            <person name="Kim Y.M."/>
            <person name="Seo E."/>
            <person name="Kim K.T."/>
            <person name="Kim M.S."/>
            <person name="Lee J.M."/>
            <person name="Cheong K."/>
            <person name="Shin H.S."/>
            <person name="Kim S.B."/>
            <person name="Han K."/>
            <person name="Lee J."/>
            <person name="Park M."/>
            <person name="Lee H.A."/>
            <person name="Lee H.Y."/>
            <person name="Lee Y."/>
            <person name="Oh S."/>
            <person name="Lee J.H."/>
            <person name="Choi E."/>
            <person name="Choi E."/>
            <person name="Lee S.E."/>
            <person name="Jeon J."/>
            <person name="Kim H."/>
            <person name="Choi G."/>
            <person name="Song H."/>
            <person name="Lee J."/>
            <person name="Lee S.C."/>
            <person name="Kwon J.K."/>
            <person name="Lee H.Y."/>
            <person name="Koo N."/>
            <person name="Hong Y."/>
            <person name="Kim R.W."/>
            <person name="Kang W.H."/>
            <person name="Huh J.H."/>
            <person name="Kang B.C."/>
            <person name="Yang T.J."/>
            <person name="Lee Y.H."/>
            <person name="Bennetzen J.L."/>
            <person name="Choi D."/>
        </authorList>
    </citation>
    <scope>NUCLEOTIDE SEQUENCE [LARGE SCALE GENOMIC DNA]</scope>
    <source>
        <strain evidence="8">cv. CM334</strain>
    </source>
</reference>
<dbReference type="PROSITE" id="PS00108">
    <property type="entry name" value="PROTEIN_KINASE_ST"/>
    <property type="match status" value="1"/>
</dbReference>
<dbReference type="InterPro" id="IPR011009">
    <property type="entry name" value="Kinase-like_dom_sf"/>
</dbReference>
<evidence type="ECO:0000256" key="1">
    <source>
        <dbReference type="ARBA" id="ARBA00022679"/>
    </source>
</evidence>
<dbReference type="SMART" id="SM00220">
    <property type="entry name" value="S_TKc"/>
    <property type="match status" value="1"/>
</dbReference>
<feature type="domain" description="Protein kinase" evidence="6">
    <location>
        <begin position="51"/>
        <end position="327"/>
    </location>
</feature>
<dbReference type="InterPro" id="IPR000719">
    <property type="entry name" value="Prot_kinase_dom"/>
</dbReference>
<reference evidence="7 8" key="1">
    <citation type="journal article" date="2014" name="Nat. Genet.">
        <title>Genome sequence of the hot pepper provides insights into the evolution of pungency in Capsicum species.</title>
        <authorList>
            <person name="Kim S."/>
            <person name="Park M."/>
            <person name="Yeom S.I."/>
            <person name="Kim Y.M."/>
            <person name="Lee J.M."/>
            <person name="Lee H.A."/>
            <person name="Seo E."/>
            <person name="Choi J."/>
            <person name="Cheong K."/>
            <person name="Kim K.T."/>
            <person name="Jung K."/>
            <person name="Lee G.W."/>
            <person name="Oh S.K."/>
            <person name="Bae C."/>
            <person name="Kim S.B."/>
            <person name="Lee H.Y."/>
            <person name="Kim S.Y."/>
            <person name="Kim M.S."/>
            <person name="Kang B.C."/>
            <person name="Jo Y.D."/>
            <person name="Yang H.B."/>
            <person name="Jeong H.J."/>
            <person name="Kang W.H."/>
            <person name="Kwon J.K."/>
            <person name="Shin C."/>
            <person name="Lim J.Y."/>
            <person name="Park J.H."/>
            <person name="Huh J.H."/>
            <person name="Kim J.S."/>
            <person name="Kim B.D."/>
            <person name="Cohen O."/>
            <person name="Paran I."/>
            <person name="Suh M.C."/>
            <person name="Lee S.B."/>
            <person name="Kim Y.K."/>
            <person name="Shin Y."/>
            <person name="Noh S.J."/>
            <person name="Park J."/>
            <person name="Seo Y.S."/>
            <person name="Kwon S.Y."/>
            <person name="Kim H.A."/>
            <person name="Park J.M."/>
            <person name="Kim H.J."/>
            <person name="Choi S.B."/>
            <person name="Bosland P.W."/>
            <person name="Reeves G."/>
            <person name="Jo S.H."/>
            <person name="Lee B.W."/>
            <person name="Cho H.T."/>
            <person name="Choi H.S."/>
            <person name="Lee M.S."/>
            <person name="Yu Y."/>
            <person name="Do Choi Y."/>
            <person name="Park B.S."/>
            <person name="van Deynze A."/>
            <person name="Ashrafi H."/>
            <person name="Hill T."/>
            <person name="Kim W.T."/>
            <person name="Pai H.S."/>
            <person name="Ahn H.K."/>
            <person name="Yeam I."/>
            <person name="Giovannoni J.J."/>
            <person name="Rose J.K."/>
            <person name="Sorensen I."/>
            <person name="Lee S.J."/>
            <person name="Kim R.W."/>
            <person name="Choi I.Y."/>
            <person name="Choi B.S."/>
            <person name="Lim J.S."/>
            <person name="Lee Y.H."/>
            <person name="Choi D."/>
        </authorList>
    </citation>
    <scope>NUCLEOTIDE SEQUENCE [LARGE SCALE GENOMIC DNA]</scope>
    <source>
        <strain evidence="8">cv. CM334</strain>
    </source>
</reference>
<organism evidence="7 8">
    <name type="scientific">Capsicum annuum</name>
    <name type="common">Capsicum pepper</name>
    <dbReference type="NCBI Taxonomy" id="4072"/>
    <lineage>
        <taxon>Eukaryota</taxon>
        <taxon>Viridiplantae</taxon>
        <taxon>Streptophyta</taxon>
        <taxon>Embryophyta</taxon>
        <taxon>Tracheophyta</taxon>
        <taxon>Spermatophyta</taxon>
        <taxon>Magnoliopsida</taxon>
        <taxon>eudicotyledons</taxon>
        <taxon>Gunneridae</taxon>
        <taxon>Pentapetalae</taxon>
        <taxon>asterids</taxon>
        <taxon>lamiids</taxon>
        <taxon>Solanales</taxon>
        <taxon>Solanaceae</taxon>
        <taxon>Solanoideae</taxon>
        <taxon>Capsiceae</taxon>
        <taxon>Capsicum</taxon>
    </lineage>
</organism>
<feature type="compositionally biased region" description="Basic and acidic residues" evidence="5">
    <location>
        <begin position="388"/>
        <end position="400"/>
    </location>
</feature>
<dbReference type="PROSITE" id="PS50011">
    <property type="entry name" value="PROTEIN_KINASE_DOM"/>
    <property type="match status" value="1"/>
</dbReference>
<dbReference type="CDD" id="cd14066">
    <property type="entry name" value="STKc_IRAK"/>
    <property type="match status" value="1"/>
</dbReference>
<protein>
    <submittedName>
        <fullName evidence="7">Cysteine-rich receptor-like protein kinase 10</fullName>
    </submittedName>
</protein>
<dbReference type="InterPro" id="IPR008271">
    <property type="entry name" value="Ser/Thr_kinase_AS"/>
</dbReference>
<sequence>MTKPKKLLGNFLKPFFSSSNKGKNEEDLEKIAAQEQKQFPFEVLVSATKDFHPDNKLGEGGFGPVFKGQLSDGRQIAVKKLSHSSSQGMKEFKNEAKLLARVQHRNVVNLLGYCAYGVEKLLVYEYVANESLDKILFKSAKRDALSWKQRHDIIIGVARGLLYLHEGSHACIIHRDIKASNILLDDKWVPKIADFGMARLYPEDQTHVNTRVAGTNGYMAPEYVMYGHLSVKADVFSFGVVVLELISGQKNSAFNRDPDSRSLIEWAYKLYKKGRSWEIMDPALAQSAIPDEIAMYVQIGLLCTQSDPPLRPTMQQVVVMLSKSPGSLDKEPTRPGYPGSRIRSRRPGGTSHTAGTSGASNPSTFSSSSISNTVSATATGSSSTPTTRRSDPHGKRPVRD</sequence>
<evidence type="ECO:0000256" key="4">
    <source>
        <dbReference type="ARBA" id="ARBA00022840"/>
    </source>
</evidence>
<dbReference type="Gene3D" id="3.30.200.20">
    <property type="entry name" value="Phosphorylase Kinase, domain 1"/>
    <property type="match status" value="1"/>
</dbReference>
<keyword evidence="8" id="KW-1185">Reference proteome</keyword>
<dbReference type="PANTHER" id="PTHR47973">
    <property type="entry name" value="CYSTEINE-RICH RECEPTOR-LIKE PROTEIN KINASE 3"/>
    <property type="match status" value="1"/>
</dbReference>
<keyword evidence="2" id="KW-0547">Nucleotide-binding</keyword>
<dbReference type="AlphaFoldDB" id="A0A1U8GNA1"/>